<protein>
    <submittedName>
        <fullName evidence="2">Uncharacterized protein</fullName>
    </submittedName>
</protein>
<sequence>MSASSLPAAPASPALQAGPPALELQRGGRLCAPAPHFLLEELPARRQRSCLMKSLLILQQKVFSFIPDVPPSSLSQVLVLGLGSKIEAPPPRSLLAPISCAARSPCSVPSASVEPWSLTELSLLMGSGLTPALGSDLSPQRLCCLVPSLPKELSSETFDKTILRALNQGSLKREEQRHPDLEPVLRQLFSTSSQAFLQSQKVHSFFQSLSSDPLHSLNNLQSSLKTSKILEHLKEDSSEASSQEEDVLQHTVIHKKHAGKSPLVNTVGAGCSPGDRLPVQYAEQNGVVDWRKPACATVQRQEQCVALADQHSTEKRSLSSISKKKGKPQIEK</sequence>
<dbReference type="OrthoDB" id="6361509at2759"/>
<dbReference type="Proteomes" id="UP000242450">
    <property type="component" value="Chromosome 27"/>
</dbReference>
<dbReference type="InterPro" id="IPR042793">
    <property type="entry name" value="ZCCHC2"/>
</dbReference>
<proteinExistence type="predicted"/>
<dbReference type="EMBL" id="MKHE01000027">
    <property type="protein sequence ID" value="OWK01665.1"/>
    <property type="molecule type" value="Genomic_DNA"/>
</dbReference>
<accession>A0A212C6S5</accession>
<evidence type="ECO:0000313" key="2">
    <source>
        <dbReference type="EMBL" id="OWK01665.1"/>
    </source>
</evidence>
<comment type="caution">
    <text evidence="2">The sequence shown here is derived from an EMBL/GenBank/DDBJ whole genome shotgun (WGS) entry which is preliminary data.</text>
</comment>
<organism evidence="2 3">
    <name type="scientific">Cervus elaphus hippelaphus</name>
    <name type="common">European red deer</name>
    <dbReference type="NCBI Taxonomy" id="46360"/>
    <lineage>
        <taxon>Eukaryota</taxon>
        <taxon>Metazoa</taxon>
        <taxon>Chordata</taxon>
        <taxon>Craniata</taxon>
        <taxon>Vertebrata</taxon>
        <taxon>Euteleostomi</taxon>
        <taxon>Mammalia</taxon>
        <taxon>Eutheria</taxon>
        <taxon>Laurasiatheria</taxon>
        <taxon>Artiodactyla</taxon>
        <taxon>Ruminantia</taxon>
        <taxon>Pecora</taxon>
        <taxon>Cervidae</taxon>
        <taxon>Cervinae</taxon>
        <taxon>Cervus</taxon>
    </lineage>
</organism>
<gene>
    <name evidence="2" type="ORF">Celaphus_00017844</name>
</gene>
<evidence type="ECO:0000256" key="1">
    <source>
        <dbReference type="SAM" id="MobiDB-lite"/>
    </source>
</evidence>
<dbReference type="PANTHER" id="PTHR46939">
    <property type="entry name" value="ZINC FINGER CCHC DOMAIN-CONTAINING PROTEIN 2"/>
    <property type="match status" value="1"/>
</dbReference>
<feature type="compositionally biased region" description="Basic residues" evidence="1">
    <location>
        <begin position="322"/>
        <end position="332"/>
    </location>
</feature>
<evidence type="ECO:0000313" key="3">
    <source>
        <dbReference type="Proteomes" id="UP000242450"/>
    </source>
</evidence>
<reference evidence="2 3" key="1">
    <citation type="journal article" date="2018" name="Mol. Genet. Genomics">
        <title>The red deer Cervus elaphus genome CerEla1.0: sequencing, annotating, genes, and chromosomes.</title>
        <authorList>
            <person name="Bana N.A."/>
            <person name="Nyiri A."/>
            <person name="Nagy J."/>
            <person name="Frank K."/>
            <person name="Nagy T."/>
            <person name="Steger V."/>
            <person name="Schiller M."/>
            <person name="Lakatos P."/>
            <person name="Sugar L."/>
            <person name="Horn P."/>
            <person name="Barta E."/>
            <person name="Orosz L."/>
        </authorList>
    </citation>
    <scope>NUCLEOTIDE SEQUENCE [LARGE SCALE GENOMIC DNA]</scope>
    <source>
        <strain evidence="2">Hungarian</strain>
    </source>
</reference>
<dbReference type="PANTHER" id="PTHR46939:SF1">
    <property type="entry name" value="ZINC FINGER CCHC DOMAIN-CONTAINING PROTEIN 2"/>
    <property type="match status" value="1"/>
</dbReference>
<feature type="region of interest" description="Disordered" evidence="1">
    <location>
        <begin position="309"/>
        <end position="332"/>
    </location>
</feature>
<keyword evidence="3" id="KW-1185">Reference proteome</keyword>
<dbReference type="AlphaFoldDB" id="A0A212C6S5"/>
<name>A0A212C6S5_CEREH</name>